<evidence type="ECO:0000313" key="3">
    <source>
        <dbReference type="EMBL" id="KAG2491083.1"/>
    </source>
</evidence>
<feature type="compositionally biased region" description="Basic and acidic residues" evidence="1">
    <location>
        <begin position="383"/>
        <end position="395"/>
    </location>
</feature>
<evidence type="ECO:0000313" key="4">
    <source>
        <dbReference type="Proteomes" id="UP000612055"/>
    </source>
</evidence>
<keyword evidence="2" id="KW-0812">Transmembrane</keyword>
<keyword evidence="2" id="KW-0472">Membrane</keyword>
<sequence length="971" mass="99718">MLNLQQPATYRSVIVVLLLVRCLGAFLLPGRAYTQVAVVCTYWARLWSAVWRVSLGPAAYQFEQQDPKTYLGATAYDFVLFLSILGVWRVRPRLELAAASCLALCLGLMAHWHREAMAGGDTLLGPKVLLLRLAAGLGYLALARAMQGAARRCQRGSSTSEGAVEVAKKACDGTHEDGAVLEASSAAQVPGKPVVQLAAGPSHGSARAYALEMSVKGGETSSSESDPDRVGEAAGSHRPAGDARHEAPGTATAIPAQALDSGGAGAPGPAVLKPDAQAAAAAAARPELGPDMQQRRMGSYATALAICRAAALTQMSYTSPLEHQTLSFKIPGVEPEQVAPGYEARVCEALERQGVLPLSVSVRRGCVKLTVVTRALRKAPGKTVEDARGGKDAAKGRGGPAPLRLDAPTVVQVLGLEAPEGYTGGRDQWLSAVRCHAPEVLGSEARDWMALGPARIAHLSAWALHVPGPADGAREWAAPELRVVLACPRRGQRGCSEGAEAEAGAAAAAGLGAEALPLTACLSWGNTFLPVRVTPVGDVAAAEGGEGQQMVEYALQLPCQPPCPGVVLLELSVGDPDAADGSGQRVPGARTHTTLPLLATDDAAVAAEVAALAECWPRGDMSSLTDLLLDMGTWAAGPPADAAEGGYGSVAYSQEAACWLAAAKGVLEFTRAVGCTAIAARISADITAYGQRPMGDAAKAGLPKGGCASANGSHPALAKGQEAPARLLAHTPSSAGSPNAWPLREWLEAAAWVMRTEAGLGGAGRSGAAELEASHAQLARWSVPLSQCLVVVEALGAAACVHRAGALLPWHVVPCILLALIPGVATALGPLLLPPPAGERLAQAMRAPRVLLTALAKALCGPSLRAFNTASAQAPLVALSNGLLLPLAGPVPLRTMALLSALRLPANASLLLAVGATARPVHAVLLAALVEALALTTTLLCQTHMRLAGRREAERGHARAVASVSGAKKLE</sequence>
<keyword evidence="2" id="KW-1133">Transmembrane helix</keyword>
<keyword evidence="4" id="KW-1185">Reference proteome</keyword>
<gene>
    <name evidence="3" type="ORF">HYH03_010528</name>
</gene>
<reference evidence="3" key="1">
    <citation type="journal article" date="2020" name="bioRxiv">
        <title>Comparative genomics of Chlamydomonas.</title>
        <authorList>
            <person name="Craig R.J."/>
            <person name="Hasan A.R."/>
            <person name="Ness R.W."/>
            <person name="Keightley P.D."/>
        </authorList>
    </citation>
    <scope>NUCLEOTIDE SEQUENCE</scope>
    <source>
        <strain evidence="3">CCAP 11/70</strain>
    </source>
</reference>
<comment type="caution">
    <text evidence="3">The sequence shown here is derived from an EMBL/GenBank/DDBJ whole genome shotgun (WGS) entry which is preliminary data.</text>
</comment>
<feature type="transmembrane region" description="Helical" evidence="2">
    <location>
        <begin position="94"/>
        <end position="112"/>
    </location>
</feature>
<evidence type="ECO:0000256" key="1">
    <source>
        <dbReference type="SAM" id="MobiDB-lite"/>
    </source>
</evidence>
<name>A0A836BXC7_9CHLO</name>
<protein>
    <submittedName>
        <fullName evidence="3">Uncharacterized protein</fullName>
    </submittedName>
</protein>
<dbReference type="Proteomes" id="UP000612055">
    <property type="component" value="Unassembled WGS sequence"/>
</dbReference>
<dbReference type="OrthoDB" id="545322at2759"/>
<feature type="transmembrane region" description="Helical" evidence="2">
    <location>
        <begin position="70"/>
        <end position="87"/>
    </location>
</feature>
<organism evidence="3 4">
    <name type="scientific">Edaphochlamys debaryana</name>
    <dbReference type="NCBI Taxonomy" id="47281"/>
    <lineage>
        <taxon>Eukaryota</taxon>
        <taxon>Viridiplantae</taxon>
        <taxon>Chlorophyta</taxon>
        <taxon>core chlorophytes</taxon>
        <taxon>Chlorophyceae</taxon>
        <taxon>CS clade</taxon>
        <taxon>Chlamydomonadales</taxon>
        <taxon>Chlamydomonadales incertae sedis</taxon>
        <taxon>Edaphochlamys</taxon>
    </lineage>
</organism>
<dbReference type="EMBL" id="JAEHOE010000056">
    <property type="protein sequence ID" value="KAG2491083.1"/>
    <property type="molecule type" value="Genomic_DNA"/>
</dbReference>
<feature type="region of interest" description="Disordered" evidence="1">
    <location>
        <begin position="214"/>
        <end position="248"/>
    </location>
</feature>
<feature type="region of interest" description="Disordered" evidence="1">
    <location>
        <begin position="382"/>
        <end position="402"/>
    </location>
</feature>
<evidence type="ECO:0000256" key="2">
    <source>
        <dbReference type="SAM" id="Phobius"/>
    </source>
</evidence>
<proteinExistence type="predicted"/>
<dbReference type="AlphaFoldDB" id="A0A836BXC7"/>
<accession>A0A836BXC7</accession>